<sequence>MDYFRYFLEHDFVVKVSTIAIAEYCVRGDVDELPLKNMLVIPFNYDHAIRAGKMIGEVYAEKQRRGAKITPRTVVPNDTKMFAQADVEPDVNFYGTADVECKKVYDMIKAAEGSLSFRFIDITIPYHQFFGELKFED</sequence>
<accession>A0AAW5TY28</accession>
<proteinExistence type="predicted"/>
<protein>
    <submittedName>
        <fullName evidence="1">Uncharacterized protein</fullName>
    </submittedName>
</protein>
<name>A0AAW5TY28_9BACT</name>
<evidence type="ECO:0000313" key="2">
    <source>
        <dbReference type="Proteomes" id="UP001209074"/>
    </source>
</evidence>
<dbReference type="AlphaFoldDB" id="A0AAW5TY28"/>
<dbReference type="EMBL" id="JAPDUS010000034">
    <property type="protein sequence ID" value="MCW4094615.1"/>
    <property type="molecule type" value="Genomic_DNA"/>
</dbReference>
<dbReference type="Proteomes" id="UP001209074">
    <property type="component" value="Unassembled WGS sequence"/>
</dbReference>
<evidence type="ECO:0000313" key="1">
    <source>
        <dbReference type="EMBL" id="MCW4094615.1"/>
    </source>
</evidence>
<dbReference type="RefSeq" id="WP_264980831.1">
    <property type="nucleotide sequence ID" value="NZ_JAPDUS010000034.1"/>
</dbReference>
<comment type="caution">
    <text evidence="1">The sequence shown here is derived from an EMBL/GenBank/DDBJ whole genome shotgun (WGS) entry which is preliminary data.</text>
</comment>
<organism evidence="1 2">
    <name type="scientific">Segatella copri</name>
    <dbReference type="NCBI Taxonomy" id="165179"/>
    <lineage>
        <taxon>Bacteria</taxon>
        <taxon>Pseudomonadati</taxon>
        <taxon>Bacteroidota</taxon>
        <taxon>Bacteroidia</taxon>
        <taxon>Bacteroidales</taxon>
        <taxon>Prevotellaceae</taxon>
        <taxon>Segatella</taxon>
    </lineage>
</organism>
<gene>
    <name evidence="1" type="ORF">ONT05_13870</name>
</gene>
<reference evidence="1" key="1">
    <citation type="submission" date="2022-11" db="EMBL/GenBank/DDBJ databases">
        <title>Genomic repertoires linked with pathogenic potency of arthritogenic Prevotella copri isolated from the gut of rheumatoid arthritis patients.</title>
        <authorList>
            <person name="Nii T."/>
            <person name="Maeda Y."/>
            <person name="Motooka D."/>
            <person name="Naito M."/>
            <person name="Matsumoto Y."/>
            <person name="Ogawa T."/>
            <person name="Oguro-Igashira E."/>
            <person name="Kishikawa T."/>
            <person name="Yamashita M."/>
            <person name="Koizumi S."/>
            <person name="Kurakawa T."/>
            <person name="Okumura R."/>
            <person name="Kayama H."/>
            <person name="Murakami M."/>
            <person name="Sakaguchi T."/>
            <person name="Das B."/>
            <person name="Nakamura S."/>
            <person name="Okada Y."/>
            <person name="Kumanogoh A."/>
            <person name="Takeda K."/>
        </authorList>
    </citation>
    <scope>NUCLEOTIDE SEQUENCE</scope>
    <source>
        <strain evidence="1">N016-13</strain>
    </source>
</reference>